<reference evidence="2 3" key="1">
    <citation type="submission" date="2019-02" db="EMBL/GenBank/DDBJ databases">
        <authorList>
            <person name="Lehtovirta-Morley E L."/>
        </authorList>
    </citation>
    <scope>NUCLEOTIDE SEQUENCE [LARGE SCALE GENOMIC DNA]</scope>
    <source>
        <strain evidence="2">NFRAN1</strain>
    </source>
</reference>
<evidence type="ECO:0000313" key="3">
    <source>
        <dbReference type="Proteomes" id="UP000294299"/>
    </source>
</evidence>
<dbReference type="AlphaFoldDB" id="A0A484ICW3"/>
<dbReference type="InterPro" id="IPR034139">
    <property type="entry name" value="TOPRIM_OLD"/>
</dbReference>
<feature type="domain" description="OLD protein-like TOPRIM" evidence="1">
    <location>
        <begin position="68"/>
        <end position="134"/>
    </location>
</feature>
<sequence>MEKAARDLELQFIIVTHSLLFVNSKTIHKIHRFYKENGKWTKSNSPTITSNENILMDILTYSNSVKIFFASKVVLVEGDSDEYFYRYFYEYYKKINNKKDDLEFIDIWGKDHFKNWKTFLTKYNIPCFYIGDLDNVLNPELGFITRSTHTRYQKKLLSQVKKTKSKSLNNSFNFLEIL</sequence>
<dbReference type="KEGG" id="nfn:NFRAN_1727"/>
<evidence type="ECO:0000259" key="1">
    <source>
        <dbReference type="Pfam" id="PF20469"/>
    </source>
</evidence>
<organism evidence="2 3">
    <name type="scientific">Candidatus Nitrosocosmicus franklandianus</name>
    <dbReference type="NCBI Taxonomy" id="1798806"/>
    <lineage>
        <taxon>Archaea</taxon>
        <taxon>Nitrososphaerota</taxon>
        <taxon>Nitrososphaeria</taxon>
        <taxon>Nitrososphaerales</taxon>
        <taxon>Nitrososphaeraceae</taxon>
        <taxon>Candidatus Nitrosocosmicus</taxon>
    </lineage>
</organism>
<dbReference type="Proteomes" id="UP000294299">
    <property type="component" value="Chromosome NFRAN"/>
</dbReference>
<dbReference type="EMBL" id="LR216287">
    <property type="protein sequence ID" value="VFJ14049.1"/>
    <property type="molecule type" value="Genomic_DNA"/>
</dbReference>
<keyword evidence="3" id="KW-1185">Reference proteome</keyword>
<accession>A0A484ICW3</accession>
<gene>
    <name evidence="2" type="ORF">NFRAN_1727</name>
</gene>
<dbReference type="Pfam" id="PF20469">
    <property type="entry name" value="OLD-like_TOPRIM"/>
    <property type="match status" value="1"/>
</dbReference>
<name>A0A484ICW3_9ARCH</name>
<protein>
    <recommendedName>
        <fullName evidence="1">OLD protein-like TOPRIM domain-containing protein</fullName>
    </recommendedName>
</protein>
<proteinExistence type="predicted"/>
<evidence type="ECO:0000313" key="2">
    <source>
        <dbReference type="EMBL" id="VFJ14049.1"/>
    </source>
</evidence>